<dbReference type="Pfam" id="PF20146">
    <property type="entry name" value="NRF"/>
    <property type="match status" value="1"/>
</dbReference>
<dbReference type="EMBL" id="AP028910">
    <property type="protein sequence ID" value="BES90249.1"/>
    <property type="molecule type" value="Genomic_DNA"/>
</dbReference>
<feature type="domain" description="Nose resistant-to-fluoxetine protein N-terminal" evidence="3">
    <location>
        <begin position="54"/>
        <end position="207"/>
    </location>
</feature>
<dbReference type="Pfam" id="PF01757">
    <property type="entry name" value="Acyl_transf_3"/>
    <property type="match status" value="1"/>
</dbReference>
<dbReference type="PANTHER" id="PTHR11161:SF71">
    <property type="entry name" value="NOSE RESISTANT-TO-FLUOXETINE PROTEIN N-TERMINAL DOMAIN-CONTAINING PROTEIN"/>
    <property type="match status" value="1"/>
</dbReference>
<dbReference type="Proteomes" id="UP001307889">
    <property type="component" value="Chromosome 2"/>
</dbReference>
<keyword evidence="1" id="KW-0812">Transmembrane</keyword>
<dbReference type="InterPro" id="IPR052728">
    <property type="entry name" value="O2_lipid_transport_reg"/>
</dbReference>
<evidence type="ECO:0000313" key="5">
    <source>
        <dbReference type="Proteomes" id="UP001307889"/>
    </source>
</evidence>
<feature type="signal peptide" evidence="2">
    <location>
        <begin position="1"/>
        <end position="22"/>
    </location>
</feature>
<feature type="transmembrane region" description="Helical" evidence="1">
    <location>
        <begin position="435"/>
        <end position="455"/>
    </location>
</feature>
<evidence type="ECO:0000313" key="4">
    <source>
        <dbReference type="EMBL" id="BES90249.1"/>
    </source>
</evidence>
<evidence type="ECO:0000259" key="3">
    <source>
        <dbReference type="SMART" id="SM00703"/>
    </source>
</evidence>
<feature type="transmembrane region" description="Helical" evidence="1">
    <location>
        <begin position="544"/>
        <end position="567"/>
    </location>
</feature>
<keyword evidence="5" id="KW-1185">Reference proteome</keyword>
<proteinExistence type="predicted"/>
<feature type="transmembrane region" description="Helical" evidence="1">
    <location>
        <begin position="654"/>
        <end position="675"/>
    </location>
</feature>
<organism evidence="4 5">
    <name type="scientific">Nesidiocoris tenuis</name>
    <dbReference type="NCBI Taxonomy" id="355587"/>
    <lineage>
        <taxon>Eukaryota</taxon>
        <taxon>Metazoa</taxon>
        <taxon>Ecdysozoa</taxon>
        <taxon>Arthropoda</taxon>
        <taxon>Hexapoda</taxon>
        <taxon>Insecta</taxon>
        <taxon>Pterygota</taxon>
        <taxon>Neoptera</taxon>
        <taxon>Paraneoptera</taxon>
        <taxon>Hemiptera</taxon>
        <taxon>Heteroptera</taxon>
        <taxon>Panheteroptera</taxon>
        <taxon>Cimicomorpha</taxon>
        <taxon>Miridae</taxon>
        <taxon>Dicyphina</taxon>
        <taxon>Nesidiocoris</taxon>
    </lineage>
</organism>
<feature type="transmembrane region" description="Helical" evidence="1">
    <location>
        <begin position="227"/>
        <end position="248"/>
    </location>
</feature>
<dbReference type="SMART" id="SM00703">
    <property type="entry name" value="NRF"/>
    <property type="match status" value="1"/>
</dbReference>
<dbReference type="PANTHER" id="PTHR11161">
    <property type="entry name" value="O-ACYLTRANSFERASE"/>
    <property type="match status" value="1"/>
</dbReference>
<feature type="transmembrane region" description="Helical" evidence="1">
    <location>
        <begin position="462"/>
        <end position="481"/>
    </location>
</feature>
<feature type="transmembrane region" description="Helical" evidence="1">
    <location>
        <begin position="372"/>
        <end position="393"/>
    </location>
</feature>
<feature type="transmembrane region" description="Helical" evidence="1">
    <location>
        <begin position="333"/>
        <end position="352"/>
    </location>
</feature>
<feature type="chain" id="PRO_5045233018" evidence="2">
    <location>
        <begin position="23"/>
        <end position="693"/>
    </location>
</feature>
<accession>A0ABN7ADA5</accession>
<evidence type="ECO:0000256" key="1">
    <source>
        <dbReference type="SAM" id="Phobius"/>
    </source>
</evidence>
<keyword evidence="2" id="KW-0732">Signal</keyword>
<reference evidence="4 5" key="1">
    <citation type="submission" date="2023-09" db="EMBL/GenBank/DDBJ databases">
        <title>Nesidiocoris tenuis whole genome shotgun sequence.</title>
        <authorList>
            <person name="Shibata T."/>
            <person name="Shimoda M."/>
            <person name="Kobayashi T."/>
            <person name="Uehara T."/>
        </authorList>
    </citation>
    <scope>NUCLEOTIDE SEQUENCE [LARGE SCALE GENOMIC DNA]</scope>
    <source>
        <strain evidence="4 5">Japan</strain>
    </source>
</reference>
<sequence>MAQQEAVYFLFCLMQVVNHVAAAPLSPVQGPQFLWPPTIINNALETYVPHGSANSQCTVDGRIYEKHLQNSSLWAVEMVDASSKGPSGLLMGNNYNFGDFDECAKVHEPFFNIYGKYVVVKFGFRLHKKSINITAAPWKTSIGEYKYPPPESSAWEVFEDTDDRRVTDRNVIHWALCVPDSCSDDDIEKSLNETLAPVLAKQKLNISISVVKRFTYSSRQHVSSDSYALYMFLAVSMSLIGLVLVSTYNDFTAADDRSNLRPSIKKMSLIYNWEQLFKCKPQEFPSATGMKALSMMLIIFGHRMMISTFSPLFNQLENEMLVGNLMYTLVKNGALIVNTFLAITGFLTYYKILKDVNANKKINVFHYIYRRWMRLTPLYAYVMAITAIALPYLSHGGPLGRGVIFDSSCATSWWTQLLYINNYVEPTQQCLIPSWYLAADMQLYVVCTICGYVLWLHRKTGLTLLYVVTIVSILVPGVVIYQKSYNGVFLFYFEDFKTLLSSNEFVETYMYTHNRASPYIVGMLGGYLYYRIVTSKTKQWPMTLTWSLFMGALLVHTITWLGAWIFYIPDRPYKLYEHISYAILHRAVWAVSICTYIICENHGRLSVLACTIGNKLLQPISDLSYAALLIHTPLQLVLAGLLRSPPYYNLTISIWMASGDIVLSYFAALLLYLFVEAPLTVLRDIDFSILSLK</sequence>
<evidence type="ECO:0000256" key="2">
    <source>
        <dbReference type="SAM" id="SignalP"/>
    </source>
</evidence>
<dbReference type="InterPro" id="IPR002656">
    <property type="entry name" value="Acyl_transf_3_dom"/>
</dbReference>
<gene>
    <name evidence="4" type="ORF">NTJ_03057</name>
</gene>
<name>A0ABN7ADA5_9HEMI</name>
<dbReference type="InterPro" id="IPR006621">
    <property type="entry name" value="Nose-resist-to-fluoxetine_N"/>
</dbReference>
<keyword evidence="1" id="KW-1133">Transmembrane helix</keyword>
<keyword evidence="1" id="KW-0472">Membrane</keyword>
<feature type="transmembrane region" description="Helical" evidence="1">
    <location>
        <begin position="516"/>
        <end position="532"/>
    </location>
</feature>
<protein>
    <submittedName>
        <fullName evidence="4">Nose resistant to fluoxetine protein 6-like</fullName>
    </submittedName>
</protein>